<sequence>MNRSGAPGIRAIDVWELLLDGVYGEVASEVDDYLGVTESGTATDPD</sequence>
<reference evidence="1" key="1">
    <citation type="journal article" date="2014" name="Front. Microbiol.">
        <title>High frequency of phylogenetically diverse reductive dehalogenase-homologous genes in deep subseafloor sedimentary metagenomes.</title>
        <authorList>
            <person name="Kawai M."/>
            <person name="Futagami T."/>
            <person name="Toyoda A."/>
            <person name="Takaki Y."/>
            <person name="Nishi S."/>
            <person name="Hori S."/>
            <person name="Arai W."/>
            <person name="Tsubouchi T."/>
            <person name="Morono Y."/>
            <person name="Uchiyama I."/>
            <person name="Ito T."/>
            <person name="Fujiyama A."/>
            <person name="Inagaki F."/>
            <person name="Takami H."/>
        </authorList>
    </citation>
    <scope>NUCLEOTIDE SEQUENCE</scope>
    <source>
        <strain evidence="1">Expedition CK06-06</strain>
    </source>
</reference>
<accession>X1IQE0</accession>
<dbReference type="AlphaFoldDB" id="X1IQE0"/>
<name>X1IQE0_9ZZZZ</name>
<gene>
    <name evidence="1" type="ORF">S03H2_38909</name>
</gene>
<evidence type="ECO:0000313" key="1">
    <source>
        <dbReference type="EMBL" id="GAH59768.1"/>
    </source>
</evidence>
<dbReference type="EMBL" id="BARU01024019">
    <property type="protein sequence ID" value="GAH59768.1"/>
    <property type="molecule type" value="Genomic_DNA"/>
</dbReference>
<proteinExistence type="predicted"/>
<comment type="caution">
    <text evidence="1">The sequence shown here is derived from an EMBL/GenBank/DDBJ whole genome shotgun (WGS) entry which is preliminary data.</text>
</comment>
<organism evidence="1">
    <name type="scientific">marine sediment metagenome</name>
    <dbReference type="NCBI Taxonomy" id="412755"/>
    <lineage>
        <taxon>unclassified sequences</taxon>
        <taxon>metagenomes</taxon>
        <taxon>ecological metagenomes</taxon>
    </lineage>
</organism>
<feature type="non-terminal residue" evidence="1">
    <location>
        <position position="46"/>
    </location>
</feature>
<protein>
    <submittedName>
        <fullName evidence="1">Uncharacterized protein</fullName>
    </submittedName>
</protein>